<dbReference type="InterPro" id="IPR007698">
    <property type="entry name" value="AlaDH/PNT_NAD(H)-bd"/>
</dbReference>
<keyword evidence="9" id="KW-1185">Reference proteome</keyword>
<comment type="catalytic activity">
    <reaction evidence="5">
        <text>L-alanine + NAD(+) + H2O = pyruvate + NH4(+) + NADH + H(+)</text>
        <dbReference type="Rhea" id="RHEA:18405"/>
        <dbReference type="ChEBI" id="CHEBI:15361"/>
        <dbReference type="ChEBI" id="CHEBI:15377"/>
        <dbReference type="ChEBI" id="CHEBI:15378"/>
        <dbReference type="ChEBI" id="CHEBI:28938"/>
        <dbReference type="ChEBI" id="CHEBI:57540"/>
        <dbReference type="ChEBI" id="CHEBI:57945"/>
        <dbReference type="ChEBI" id="CHEBI:57972"/>
        <dbReference type="EC" id="1.4.1.1"/>
    </reaction>
</comment>
<evidence type="ECO:0000256" key="4">
    <source>
        <dbReference type="ARBA" id="ARBA00023027"/>
    </source>
</evidence>
<dbReference type="Gene3D" id="3.40.50.720">
    <property type="entry name" value="NAD(P)-binding Rossmann-like Domain"/>
    <property type="match status" value="2"/>
</dbReference>
<dbReference type="InterPro" id="IPR008143">
    <property type="entry name" value="Ala_DH/PNT_CS2"/>
</dbReference>
<protein>
    <recommendedName>
        <fullName evidence="2 5">Alanine dehydrogenase</fullName>
        <ecNumber evidence="2 5">1.4.1.1</ecNumber>
    </recommendedName>
</protein>
<organism evidence="8 9">
    <name type="scientific">Gilvimarinus algae</name>
    <dbReference type="NCBI Taxonomy" id="3058037"/>
    <lineage>
        <taxon>Bacteria</taxon>
        <taxon>Pseudomonadati</taxon>
        <taxon>Pseudomonadota</taxon>
        <taxon>Gammaproteobacteria</taxon>
        <taxon>Cellvibrionales</taxon>
        <taxon>Cellvibrionaceae</taxon>
        <taxon>Gilvimarinus</taxon>
    </lineage>
</organism>
<sequence length="366" mass="38401">MQLGVPREVKQDEHRVGLTPAAVAQLSAAGHQILVERGAGEGSAFDDGQYQQAGGKLVDTAAEVYAKAELIVKVKEPQQQEYPLLRPSQLLFTYLHLAAAPELARELMASQVTAIGYETVCAPDGSLPLLTPMSEIAGRMSVQAGAHHLERTRGGRGVLLGQVGGVPAGQVLIVGGGVVGAQAASVALGMGARVTILDKSLARLRELEDKFAGRAALEFASQDRLRELAACTDLLIGAVLVPGAAAPRLLTRDDIAAMRPGSVLVDVAIDQGGCFATSRPTTHAEPTYTVNEVIHYCVANIPSAVARTSTMALCHATLPYVKTLADRGWAGLCSDPALRSGVNVHGGRVTHREVAESLGESYQPIE</sequence>
<proteinExistence type="inferred from homology"/>
<evidence type="ECO:0000256" key="5">
    <source>
        <dbReference type="PIRNR" id="PIRNR000183"/>
    </source>
</evidence>
<accession>A0ABT8TFC5</accession>
<dbReference type="InterPro" id="IPR007886">
    <property type="entry name" value="AlaDH/PNT_N"/>
</dbReference>
<evidence type="ECO:0000256" key="3">
    <source>
        <dbReference type="ARBA" id="ARBA00023002"/>
    </source>
</evidence>
<dbReference type="EMBL" id="JAULRT010000052">
    <property type="protein sequence ID" value="MDO3382626.1"/>
    <property type="molecule type" value="Genomic_DNA"/>
</dbReference>
<evidence type="ECO:0000313" key="8">
    <source>
        <dbReference type="EMBL" id="MDO3382626.1"/>
    </source>
</evidence>
<evidence type="ECO:0000259" key="7">
    <source>
        <dbReference type="SMART" id="SM01003"/>
    </source>
</evidence>
<gene>
    <name evidence="8" type="primary">ald</name>
    <name evidence="8" type="ORF">QWI16_10625</name>
</gene>
<dbReference type="SMART" id="SM01003">
    <property type="entry name" value="AlaDh_PNT_N"/>
    <property type="match status" value="1"/>
</dbReference>
<dbReference type="CDD" id="cd05305">
    <property type="entry name" value="L-AlaDH"/>
    <property type="match status" value="1"/>
</dbReference>
<name>A0ABT8TFC5_9GAMM</name>
<evidence type="ECO:0000256" key="2">
    <source>
        <dbReference type="ARBA" id="ARBA00012897"/>
    </source>
</evidence>
<dbReference type="PROSITE" id="PS00837">
    <property type="entry name" value="ALADH_PNT_2"/>
    <property type="match status" value="1"/>
</dbReference>
<dbReference type="NCBIfam" id="TIGR00518">
    <property type="entry name" value="alaDH"/>
    <property type="match status" value="1"/>
</dbReference>
<dbReference type="PIRSF" id="PIRSF000183">
    <property type="entry name" value="Alanine_dh"/>
    <property type="match status" value="1"/>
</dbReference>
<dbReference type="PANTHER" id="PTHR42795">
    <property type="entry name" value="ALANINE DEHYDROGENASE"/>
    <property type="match status" value="1"/>
</dbReference>
<evidence type="ECO:0000256" key="1">
    <source>
        <dbReference type="ARBA" id="ARBA00005689"/>
    </source>
</evidence>
<comment type="similarity">
    <text evidence="1 5">Belongs to the AlaDH/PNT family.</text>
</comment>
<reference evidence="8" key="1">
    <citation type="submission" date="2023-07" db="EMBL/GenBank/DDBJ databases">
        <title>Gilvimarinus algae sp. nov., isolated from the surface of Kelp.</title>
        <authorList>
            <person name="Sun Y.Y."/>
            <person name="Gong Y."/>
            <person name="Du Z.J."/>
        </authorList>
    </citation>
    <scope>NUCLEOTIDE SEQUENCE</scope>
    <source>
        <strain evidence="8">SDUM040014</strain>
    </source>
</reference>
<dbReference type="SMART" id="SM01002">
    <property type="entry name" value="AlaDh_PNT_C"/>
    <property type="match status" value="1"/>
</dbReference>
<dbReference type="Pfam" id="PF05222">
    <property type="entry name" value="AlaDh_PNT_N"/>
    <property type="match status" value="1"/>
</dbReference>
<dbReference type="SUPFAM" id="SSF52283">
    <property type="entry name" value="Formate/glycerate dehydrogenase catalytic domain-like"/>
    <property type="match status" value="1"/>
</dbReference>
<feature type="domain" description="Alanine dehydrogenase/pyridine nucleotide transhydrogenase NAD(H)-binding" evidence="6">
    <location>
        <begin position="149"/>
        <end position="297"/>
    </location>
</feature>
<dbReference type="InterPro" id="IPR008141">
    <property type="entry name" value="Ala_DH"/>
</dbReference>
<dbReference type="Proteomes" id="UP001168380">
    <property type="component" value="Unassembled WGS sequence"/>
</dbReference>
<dbReference type="RefSeq" id="WP_302712979.1">
    <property type="nucleotide sequence ID" value="NZ_JAULRT010000052.1"/>
</dbReference>
<dbReference type="SUPFAM" id="SSF51735">
    <property type="entry name" value="NAD(P)-binding Rossmann-fold domains"/>
    <property type="match status" value="1"/>
</dbReference>
<dbReference type="PANTHER" id="PTHR42795:SF1">
    <property type="entry name" value="ALANINE DEHYDROGENASE"/>
    <property type="match status" value="1"/>
</dbReference>
<comment type="caution">
    <text evidence="8">The sequence shown here is derived from an EMBL/GenBank/DDBJ whole genome shotgun (WGS) entry which is preliminary data.</text>
</comment>
<dbReference type="InterPro" id="IPR036291">
    <property type="entry name" value="NAD(P)-bd_dom_sf"/>
</dbReference>
<dbReference type="Pfam" id="PF01262">
    <property type="entry name" value="AlaDh_PNT_C"/>
    <property type="match status" value="1"/>
</dbReference>
<keyword evidence="3 5" id="KW-0560">Oxidoreductase</keyword>
<keyword evidence="4 5" id="KW-0520">NAD</keyword>
<evidence type="ECO:0000259" key="6">
    <source>
        <dbReference type="SMART" id="SM01002"/>
    </source>
</evidence>
<dbReference type="GO" id="GO:0000286">
    <property type="term" value="F:alanine dehydrogenase activity"/>
    <property type="evidence" value="ECO:0007669"/>
    <property type="project" value="UniProtKB-EC"/>
</dbReference>
<dbReference type="EC" id="1.4.1.1" evidence="2 5"/>
<feature type="domain" description="Alanine dehydrogenase/pyridine nucleotide transhydrogenase N-terminal" evidence="7">
    <location>
        <begin position="4"/>
        <end position="137"/>
    </location>
</feature>
<evidence type="ECO:0000313" key="9">
    <source>
        <dbReference type="Proteomes" id="UP001168380"/>
    </source>
</evidence>